<keyword evidence="3 9" id="KW-0479">Metal-binding</keyword>
<dbReference type="GO" id="GO:0071555">
    <property type="term" value="P:cell wall organization"/>
    <property type="evidence" value="ECO:0007669"/>
    <property type="project" value="UniProtKB-KW"/>
</dbReference>
<dbReference type="SUPFAM" id="SSF55166">
    <property type="entry name" value="Hedgehog/DD-peptidase"/>
    <property type="match status" value="1"/>
</dbReference>
<name>A0A450V8U8_9GAMM</name>
<dbReference type="EMBL" id="CAADFI010000221">
    <property type="protein sequence ID" value="VFK01190.1"/>
    <property type="molecule type" value="Genomic_DNA"/>
</dbReference>
<dbReference type="AlphaFoldDB" id="A0A450V8U8"/>
<keyword evidence="2 9" id="KW-0645">Protease</keyword>
<evidence type="ECO:0000313" key="12">
    <source>
        <dbReference type="EMBL" id="VFK05388.1"/>
    </source>
</evidence>
<evidence type="ECO:0000256" key="3">
    <source>
        <dbReference type="ARBA" id="ARBA00022723"/>
    </source>
</evidence>
<dbReference type="GO" id="GO:0008270">
    <property type="term" value="F:zinc ion binding"/>
    <property type="evidence" value="ECO:0007669"/>
    <property type="project" value="UniProtKB-UniRule"/>
</dbReference>
<dbReference type="HAMAP" id="MF_01924">
    <property type="entry name" value="A_A_dipeptidase"/>
    <property type="match status" value="1"/>
</dbReference>
<keyword evidence="8" id="KW-0961">Cell wall biogenesis/degradation</keyword>
<dbReference type="PANTHER" id="PTHR43126">
    <property type="entry name" value="D-ALANYL-D-ALANINE DIPEPTIDASE"/>
    <property type="match status" value="1"/>
</dbReference>
<dbReference type="Pfam" id="PF01427">
    <property type="entry name" value="Peptidase_M15"/>
    <property type="match status" value="1"/>
</dbReference>
<protein>
    <recommendedName>
        <fullName evidence="9">D-alanyl-D-alanine dipeptidase</fullName>
        <shortName evidence="9">D-Ala-D-Ala dipeptidase</shortName>
        <ecNumber evidence="9">3.4.13.22</ecNumber>
    </recommendedName>
</protein>
<dbReference type="EMBL" id="CAADFJ010000266">
    <property type="protein sequence ID" value="VFK05388.1"/>
    <property type="molecule type" value="Genomic_DNA"/>
</dbReference>
<dbReference type="CDD" id="cd14817">
    <property type="entry name" value="D-Ala-D-Ala_dipeptidase_VanX"/>
    <property type="match status" value="1"/>
</dbReference>
<evidence type="ECO:0000256" key="9">
    <source>
        <dbReference type="HAMAP-Rule" id="MF_01924"/>
    </source>
</evidence>
<dbReference type="EC" id="3.4.13.22" evidence="9"/>
<evidence type="ECO:0000313" key="10">
    <source>
        <dbReference type="EMBL" id="VFK01190.1"/>
    </source>
</evidence>
<organism evidence="10">
    <name type="scientific">Candidatus Kentrum eta</name>
    <dbReference type="NCBI Taxonomy" id="2126337"/>
    <lineage>
        <taxon>Bacteria</taxon>
        <taxon>Pseudomonadati</taxon>
        <taxon>Pseudomonadota</taxon>
        <taxon>Gammaproteobacteria</taxon>
        <taxon>Candidatus Kentrum</taxon>
    </lineage>
</organism>
<comment type="function">
    <text evidence="9">Catalyzes hydrolysis of the D-alanyl-D-alanine dipeptide.</text>
</comment>
<gene>
    <name evidence="9" type="primary">ddpX</name>
    <name evidence="11" type="ORF">BECKH772A_GA0070896_102633</name>
    <name evidence="10" type="ORF">BECKH772B_GA0070898_102213</name>
    <name evidence="12" type="ORF">BECKH772C_GA0070978_102663</name>
</gene>
<comment type="catalytic activity">
    <reaction evidence="1 9">
        <text>D-alanyl-D-alanine + H2O = 2 D-alanine</text>
        <dbReference type="Rhea" id="RHEA:20661"/>
        <dbReference type="ChEBI" id="CHEBI:15377"/>
        <dbReference type="ChEBI" id="CHEBI:57416"/>
        <dbReference type="ChEBI" id="CHEBI:57822"/>
        <dbReference type="EC" id="3.4.13.22"/>
    </reaction>
</comment>
<reference evidence="10" key="1">
    <citation type="submission" date="2019-02" db="EMBL/GenBank/DDBJ databases">
        <authorList>
            <person name="Gruber-Vodicka R. H."/>
            <person name="Seah K. B. B."/>
        </authorList>
    </citation>
    <scope>NUCLEOTIDE SEQUENCE</scope>
    <source>
        <strain evidence="12">BECK_SA2B12</strain>
        <strain evidence="11">BECK_SA2B15</strain>
        <strain evidence="10">BECK_SA2B20</strain>
    </source>
</reference>
<dbReference type="PANTHER" id="PTHR43126:SF1">
    <property type="entry name" value="D-ALANYL-D-ALANINE DIPEPTIDASE"/>
    <property type="match status" value="1"/>
</dbReference>
<dbReference type="GO" id="GO:0008237">
    <property type="term" value="F:metallopeptidase activity"/>
    <property type="evidence" value="ECO:0007669"/>
    <property type="project" value="UniProtKB-KW"/>
</dbReference>
<dbReference type="Gene3D" id="3.30.1380.10">
    <property type="match status" value="1"/>
</dbReference>
<accession>A0A450V8U8</accession>
<evidence type="ECO:0000256" key="6">
    <source>
        <dbReference type="ARBA" id="ARBA00022997"/>
    </source>
</evidence>
<dbReference type="InterPro" id="IPR000755">
    <property type="entry name" value="A_A_dipeptidase"/>
</dbReference>
<evidence type="ECO:0000256" key="8">
    <source>
        <dbReference type="ARBA" id="ARBA00023316"/>
    </source>
</evidence>
<dbReference type="GO" id="GO:0006508">
    <property type="term" value="P:proteolysis"/>
    <property type="evidence" value="ECO:0007669"/>
    <property type="project" value="UniProtKB-KW"/>
</dbReference>
<dbReference type="EMBL" id="CAADFG010000263">
    <property type="protein sequence ID" value="VFK02279.1"/>
    <property type="molecule type" value="Genomic_DNA"/>
</dbReference>
<keyword evidence="6 9" id="KW-0224">Dipeptidase</keyword>
<evidence type="ECO:0000256" key="5">
    <source>
        <dbReference type="ARBA" id="ARBA00022833"/>
    </source>
</evidence>
<dbReference type="GO" id="GO:0160237">
    <property type="term" value="F:D-Ala-D-Ala dipeptidase activity"/>
    <property type="evidence" value="ECO:0007669"/>
    <property type="project" value="UniProtKB-EC"/>
</dbReference>
<comment type="similarity">
    <text evidence="9">Belongs to the peptidase M15D family.</text>
</comment>
<feature type="active site" description="Proton donor/acceptor" evidence="9">
    <location>
        <position position="247"/>
    </location>
</feature>
<evidence type="ECO:0000313" key="11">
    <source>
        <dbReference type="EMBL" id="VFK02279.1"/>
    </source>
</evidence>
<proteinExistence type="inferred from homology"/>
<evidence type="ECO:0000256" key="7">
    <source>
        <dbReference type="ARBA" id="ARBA00023049"/>
    </source>
</evidence>
<keyword evidence="5 9" id="KW-0862">Zinc</keyword>
<comment type="cofactor">
    <cofactor evidence="9">
        <name>Zn(2+)</name>
        <dbReference type="ChEBI" id="CHEBI:29105"/>
    </cofactor>
    <text evidence="9">Binds 1 zinc ion per subunit.</text>
</comment>
<evidence type="ECO:0000256" key="1">
    <source>
        <dbReference type="ARBA" id="ARBA00001362"/>
    </source>
</evidence>
<evidence type="ECO:0000256" key="2">
    <source>
        <dbReference type="ARBA" id="ARBA00022670"/>
    </source>
</evidence>
<evidence type="ECO:0000256" key="4">
    <source>
        <dbReference type="ARBA" id="ARBA00022801"/>
    </source>
</evidence>
<sequence>MKMKGLIRLVPRVMDTSFDNRRQPMDSDGNHHRRNPACAALRLLVCCAVLINCPATGSAEPLPAGFVHVDTMIDGLAVDMRYFTTGNFVGERIDGYEGSRCILTEPAARALGAVQEKLRPLGLGLKVFDCYRPQRAVDHFARWAKAPETGATKAAFYPGVDKSDLFVQGCIVAQSSHSRGSAVDVTLMGGSSGGPDPDTGVDMGTRFDLFDRASWPDYGGLSFQQRANRLLLRLIMEKHGFLPYPKEWWHFRL</sequence>
<feature type="binding site" evidence="9">
    <location>
        <position position="250"/>
    </location>
    <ligand>
        <name>Zn(2+)</name>
        <dbReference type="ChEBI" id="CHEBI:29105"/>
        <note>catalytic</note>
    </ligand>
</feature>
<feature type="site" description="Transition state stabilizer" evidence="9">
    <location>
        <position position="132"/>
    </location>
</feature>
<keyword evidence="7 9" id="KW-0482">Metalloprotease</keyword>
<feature type="binding site" evidence="9">
    <location>
        <position position="184"/>
    </location>
    <ligand>
        <name>Zn(2+)</name>
        <dbReference type="ChEBI" id="CHEBI:29105"/>
        <note>catalytic</note>
    </ligand>
</feature>
<feature type="binding site" evidence="9">
    <location>
        <position position="177"/>
    </location>
    <ligand>
        <name>Zn(2+)</name>
        <dbReference type="ChEBI" id="CHEBI:29105"/>
        <note>catalytic</note>
    </ligand>
</feature>
<dbReference type="InterPro" id="IPR009045">
    <property type="entry name" value="Zn_M74/Hedgehog-like"/>
</dbReference>
<keyword evidence="4 9" id="KW-0378">Hydrolase</keyword>